<dbReference type="InterPro" id="IPR009060">
    <property type="entry name" value="UBA-like_sf"/>
</dbReference>
<feature type="coiled-coil region" evidence="2">
    <location>
        <begin position="94"/>
        <end position="121"/>
    </location>
</feature>
<dbReference type="SMART" id="SM00165">
    <property type="entry name" value="UBA"/>
    <property type="match status" value="1"/>
</dbReference>
<dbReference type="SMART" id="SM00671">
    <property type="entry name" value="SEL1"/>
    <property type="match status" value="5"/>
</dbReference>
<dbReference type="STRING" id="1754192.A0A1Y1X5L3"/>
<dbReference type="PANTHER" id="PTHR46430:SF1">
    <property type="entry name" value="CHITIN SYNTHASE REGULATOR SKT5-RELATED"/>
    <property type="match status" value="1"/>
</dbReference>
<proteinExistence type="predicted"/>
<evidence type="ECO:0000313" key="6">
    <source>
        <dbReference type="Proteomes" id="UP000193944"/>
    </source>
</evidence>
<keyword evidence="1" id="KW-0677">Repeat</keyword>
<gene>
    <name evidence="5" type="ORF">BCR32DRAFT_20132</name>
</gene>
<organism evidence="5 6">
    <name type="scientific">Anaeromyces robustus</name>
    <dbReference type="NCBI Taxonomy" id="1754192"/>
    <lineage>
        <taxon>Eukaryota</taxon>
        <taxon>Fungi</taxon>
        <taxon>Fungi incertae sedis</taxon>
        <taxon>Chytridiomycota</taxon>
        <taxon>Chytridiomycota incertae sedis</taxon>
        <taxon>Neocallimastigomycetes</taxon>
        <taxon>Neocallimastigales</taxon>
        <taxon>Neocallimastigaceae</taxon>
        <taxon>Anaeromyces</taxon>
    </lineage>
</organism>
<dbReference type="OrthoDB" id="272077at2759"/>
<feature type="compositionally biased region" description="Polar residues" evidence="3">
    <location>
        <begin position="537"/>
        <end position="546"/>
    </location>
</feature>
<dbReference type="EMBL" id="MCFG01000140">
    <property type="protein sequence ID" value="ORX80604.1"/>
    <property type="molecule type" value="Genomic_DNA"/>
</dbReference>
<dbReference type="Pfam" id="PF00627">
    <property type="entry name" value="UBA"/>
    <property type="match status" value="1"/>
</dbReference>
<dbReference type="InterPro" id="IPR015940">
    <property type="entry name" value="UBA"/>
</dbReference>
<dbReference type="PANTHER" id="PTHR46430">
    <property type="entry name" value="PROTEIN SKT5-RELATED"/>
    <property type="match status" value="1"/>
</dbReference>
<accession>A0A1Y1X5L3</accession>
<dbReference type="Gene3D" id="1.25.40.10">
    <property type="entry name" value="Tetratricopeptide repeat domain"/>
    <property type="match status" value="2"/>
</dbReference>
<dbReference type="PROSITE" id="PS50030">
    <property type="entry name" value="UBA"/>
    <property type="match status" value="1"/>
</dbReference>
<reference evidence="5 6" key="1">
    <citation type="submission" date="2016-08" db="EMBL/GenBank/DDBJ databases">
        <title>A Parts List for Fungal Cellulosomes Revealed by Comparative Genomics.</title>
        <authorList>
            <consortium name="DOE Joint Genome Institute"/>
            <person name="Haitjema C.H."/>
            <person name="Gilmore S.P."/>
            <person name="Henske J.K."/>
            <person name="Solomon K.V."/>
            <person name="De Groot R."/>
            <person name="Kuo A."/>
            <person name="Mondo S.J."/>
            <person name="Salamov A.A."/>
            <person name="Labutti K."/>
            <person name="Zhao Z."/>
            <person name="Chiniquy J."/>
            <person name="Barry K."/>
            <person name="Brewer H.M."/>
            <person name="Purvine S.O."/>
            <person name="Wright A.T."/>
            <person name="Boxma B."/>
            <person name="Van Alen T."/>
            <person name="Hackstein J.H."/>
            <person name="Baker S.E."/>
            <person name="Grigoriev I.V."/>
            <person name="O'Malley M.A."/>
        </authorList>
    </citation>
    <scope>NUCLEOTIDE SEQUENCE [LARGE SCALE GENOMIC DNA]</scope>
    <source>
        <strain evidence="5 6">S4</strain>
    </source>
</reference>
<evidence type="ECO:0000259" key="4">
    <source>
        <dbReference type="PROSITE" id="PS50030"/>
    </source>
</evidence>
<evidence type="ECO:0000313" key="5">
    <source>
        <dbReference type="EMBL" id="ORX80604.1"/>
    </source>
</evidence>
<evidence type="ECO:0000256" key="1">
    <source>
        <dbReference type="ARBA" id="ARBA00022737"/>
    </source>
</evidence>
<dbReference type="SUPFAM" id="SSF81901">
    <property type="entry name" value="HCP-like"/>
    <property type="match status" value="3"/>
</dbReference>
<keyword evidence="6" id="KW-1185">Reference proteome</keyword>
<sequence length="1051" mass="118523">MDGNSILNNNNDDNNVNSDEIQSNVQIANDEFINEIKRSATSSNNNVVNEVISSLNNNTNLPSSDFIAEQEHALLDSATNKENDLLAILFSMGFENTEDNLKALRKANNDIDQAVNFLIEEKIPYDVINDIRENDFLEETANLRRRYQELSELNNSLNQGYANNPPPSQSYQLANVSNLYRIVNPNESYIVQNYNGNGSIVIDNNEYNRMLIQQQQQNMENEPPAPEYPGYNVPNNVGNIIINPNSIATVVSNTNPNDPINNMNTTYSEINNTTPNRNSFATSNNRTSFVNNRNSMANNRASIINNRNSYAVNRISQDTNHDANTSITQENTPSLIAGNGNRIIGDDVTSIVYNGDVNNNRMSNAFNDVNNNNRISNAFNDVNNNNRISNAFNDVNNNNRISNAFNDVNNNNNRISNAFNDVNNNNNRISNAFNDVNNNRISNGRIDQLRTNRNTRDSSSIICNMSNSEIMAINSEDEEDDGSELSEEIINQKSTLPRNNNNSNNSNNNNNNNNNNNININTNNGNNTNKNIELPPITTSTSVDEPLQSPISINENQFTNSIDSIQVSLDSPSILPAGVNDVGNTSILSPSSPLSNSMVLNSVNLNNLDNQVVLNQLSLPRNANSSFEAATQQTYQLNAQIQQNQQQILKYQNQLQKMQMRNTQIERFYNSIQSPPEKIPYKTVTWYPKWTSRNSPFGDKIIFHVKLNTKNEPTLISTLKKRRNEAKASPDDYSKTFFFCNHLFNSMKYIQEEQSDILNDALKLLKKSVKENSIEACNILAKLYLFGIEGAVYHIPDYDKAGPLFMKVLKSYQQQQKQQLGTEATYNLGLCYENMDSKKKRTQAISFFKFAALNGHPGASFKMYKIYERISPKEAIKWLAFSKRNATKEYPDGLYEYALLSYRGYENGGINKNENFTISLLKEAADKFEHIPSALELGKFFLLTEGPNSTNAAKYLYIAAAKDNKVAQYKLATWWDKQPVKAETRKKAYFDWLVLSAEGKDGLPEAIYRVGVCYEIGYGVTADKKIALSYYENAAARGFAKAKEKLEKLNK</sequence>
<dbReference type="Pfam" id="PF08238">
    <property type="entry name" value="Sel1"/>
    <property type="match status" value="4"/>
</dbReference>
<protein>
    <recommendedName>
        <fullName evidence="4">UBA domain-containing protein</fullName>
    </recommendedName>
</protein>
<dbReference type="Gene3D" id="1.10.8.10">
    <property type="entry name" value="DNA helicase RuvA subunit, C-terminal domain"/>
    <property type="match status" value="1"/>
</dbReference>
<keyword evidence="2" id="KW-0175">Coiled coil</keyword>
<dbReference type="SUPFAM" id="SSF46934">
    <property type="entry name" value="UBA-like"/>
    <property type="match status" value="1"/>
</dbReference>
<dbReference type="InterPro" id="IPR011990">
    <property type="entry name" value="TPR-like_helical_dom_sf"/>
</dbReference>
<feature type="compositionally biased region" description="Low complexity" evidence="3">
    <location>
        <begin position="499"/>
        <end position="531"/>
    </location>
</feature>
<feature type="region of interest" description="Disordered" evidence="3">
    <location>
        <begin position="493"/>
        <end position="546"/>
    </location>
</feature>
<evidence type="ECO:0000256" key="2">
    <source>
        <dbReference type="SAM" id="Coils"/>
    </source>
</evidence>
<dbReference type="InterPro" id="IPR006597">
    <property type="entry name" value="Sel1-like"/>
</dbReference>
<dbReference type="AlphaFoldDB" id="A0A1Y1X5L3"/>
<comment type="caution">
    <text evidence="5">The sequence shown here is derived from an EMBL/GenBank/DDBJ whole genome shotgun (WGS) entry which is preliminary data.</text>
</comment>
<feature type="domain" description="UBA" evidence="4">
    <location>
        <begin position="79"/>
        <end position="121"/>
    </location>
</feature>
<name>A0A1Y1X5L3_9FUNG</name>
<dbReference type="Proteomes" id="UP000193944">
    <property type="component" value="Unassembled WGS sequence"/>
</dbReference>
<dbReference type="InterPro" id="IPR051726">
    <property type="entry name" value="Chitin_Synth_Reg"/>
</dbReference>
<evidence type="ECO:0000256" key="3">
    <source>
        <dbReference type="SAM" id="MobiDB-lite"/>
    </source>
</evidence>
<reference evidence="5 6" key="2">
    <citation type="submission" date="2016-08" db="EMBL/GenBank/DDBJ databases">
        <title>Pervasive Adenine N6-methylation of Active Genes in Fungi.</title>
        <authorList>
            <consortium name="DOE Joint Genome Institute"/>
            <person name="Mondo S.J."/>
            <person name="Dannebaum R.O."/>
            <person name="Kuo R.C."/>
            <person name="Labutti K."/>
            <person name="Haridas S."/>
            <person name="Kuo A."/>
            <person name="Salamov A."/>
            <person name="Ahrendt S.R."/>
            <person name="Lipzen A."/>
            <person name="Sullivan W."/>
            <person name="Andreopoulos W.B."/>
            <person name="Clum A."/>
            <person name="Lindquist E."/>
            <person name="Daum C."/>
            <person name="Ramamoorthy G.K."/>
            <person name="Gryganskyi A."/>
            <person name="Culley D."/>
            <person name="Magnuson J.K."/>
            <person name="James T.Y."/>
            <person name="O'Malley M.A."/>
            <person name="Stajich J.E."/>
            <person name="Spatafora J.W."/>
            <person name="Visel A."/>
            <person name="Grigoriev I.V."/>
        </authorList>
    </citation>
    <scope>NUCLEOTIDE SEQUENCE [LARGE SCALE GENOMIC DNA]</scope>
    <source>
        <strain evidence="5 6">S4</strain>
    </source>
</reference>